<protein>
    <submittedName>
        <fullName evidence="9">Biopolymer transporter ExbD</fullName>
    </submittedName>
</protein>
<keyword evidence="7" id="KW-0653">Protein transport</keyword>
<evidence type="ECO:0000256" key="4">
    <source>
        <dbReference type="ARBA" id="ARBA00022692"/>
    </source>
</evidence>
<comment type="similarity">
    <text evidence="2 7">Belongs to the ExbD/TolR family.</text>
</comment>
<organism evidence="9 10">
    <name type="scientific">Actomonas aquatica</name>
    <dbReference type="NCBI Taxonomy" id="2866162"/>
    <lineage>
        <taxon>Bacteria</taxon>
        <taxon>Pseudomonadati</taxon>
        <taxon>Verrucomicrobiota</taxon>
        <taxon>Opitutia</taxon>
        <taxon>Opitutales</taxon>
        <taxon>Opitutaceae</taxon>
        <taxon>Actomonas</taxon>
    </lineage>
</organism>
<evidence type="ECO:0000313" key="9">
    <source>
        <dbReference type="EMBL" id="WRQ86586.1"/>
    </source>
</evidence>
<keyword evidence="5 8" id="KW-1133">Transmembrane helix</keyword>
<gene>
    <name evidence="9" type="ORF">K1X11_017380</name>
</gene>
<dbReference type="Pfam" id="PF02472">
    <property type="entry name" value="ExbD"/>
    <property type="match status" value="1"/>
</dbReference>
<evidence type="ECO:0000256" key="3">
    <source>
        <dbReference type="ARBA" id="ARBA00022475"/>
    </source>
</evidence>
<evidence type="ECO:0000256" key="8">
    <source>
        <dbReference type="SAM" id="Phobius"/>
    </source>
</evidence>
<evidence type="ECO:0000313" key="10">
    <source>
        <dbReference type="Proteomes" id="UP000738431"/>
    </source>
</evidence>
<proteinExistence type="inferred from homology"/>
<reference evidence="9 10" key="1">
    <citation type="submission" date="2021-08" db="EMBL/GenBank/DDBJ databases">
        <authorList>
            <person name="Zhang D."/>
            <person name="Zhang A."/>
            <person name="Wang L."/>
        </authorList>
    </citation>
    <scope>NUCLEOTIDE SEQUENCE [LARGE SCALE GENOMIC DNA]</scope>
    <source>
        <strain evidence="9 10">WL0086</strain>
    </source>
</reference>
<name>A0ABZ1C4Z8_9BACT</name>
<sequence>MKTSRDMFAEEEGFSLDSMLDIVFLLLIYFMVTAAFVKEEADISMSLPSRVEQDEPLDMPEEQVLDILADGRVLLNGLEVDDALSPDLPMLTRTLARFRQAADDAQVPAFIVVQPEDEARHQRIIDVLNACAVAKIELVSFNLE</sequence>
<keyword evidence="3" id="KW-1003">Cell membrane</keyword>
<dbReference type="InterPro" id="IPR003400">
    <property type="entry name" value="ExbD"/>
</dbReference>
<reference evidence="9 10" key="2">
    <citation type="submission" date="2023-12" db="EMBL/GenBank/DDBJ databases">
        <title>Description of an unclassified Opitutus bacterium of Verrucomicrobiota.</title>
        <authorList>
            <person name="Zhang D.-F."/>
        </authorList>
    </citation>
    <scope>NUCLEOTIDE SEQUENCE [LARGE SCALE GENOMIC DNA]</scope>
    <source>
        <strain evidence="9 10">WL0086</strain>
    </source>
</reference>
<keyword evidence="4 7" id="KW-0812">Transmembrane</keyword>
<evidence type="ECO:0000256" key="1">
    <source>
        <dbReference type="ARBA" id="ARBA00004162"/>
    </source>
</evidence>
<accession>A0ABZ1C4Z8</accession>
<evidence type="ECO:0000256" key="2">
    <source>
        <dbReference type="ARBA" id="ARBA00005811"/>
    </source>
</evidence>
<evidence type="ECO:0000256" key="5">
    <source>
        <dbReference type="ARBA" id="ARBA00022989"/>
    </source>
</evidence>
<dbReference type="Proteomes" id="UP000738431">
    <property type="component" value="Chromosome"/>
</dbReference>
<dbReference type="RefSeq" id="WP_221033047.1">
    <property type="nucleotide sequence ID" value="NZ_CP139781.1"/>
</dbReference>
<evidence type="ECO:0000256" key="6">
    <source>
        <dbReference type="ARBA" id="ARBA00023136"/>
    </source>
</evidence>
<dbReference type="PANTHER" id="PTHR30558">
    <property type="entry name" value="EXBD MEMBRANE COMPONENT OF PMF-DRIVEN MACROMOLECULE IMPORT SYSTEM"/>
    <property type="match status" value="1"/>
</dbReference>
<feature type="transmembrane region" description="Helical" evidence="8">
    <location>
        <begin position="20"/>
        <end position="37"/>
    </location>
</feature>
<dbReference type="EMBL" id="CP139781">
    <property type="protein sequence ID" value="WRQ86586.1"/>
    <property type="molecule type" value="Genomic_DNA"/>
</dbReference>
<keyword evidence="7" id="KW-0813">Transport</keyword>
<keyword evidence="10" id="KW-1185">Reference proteome</keyword>
<keyword evidence="6 8" id="KW-0472">Membrane</keyword>
<evidence type="ECO:0000256" key="7">
    <source>
        <dbReference type="RuleBase" id="RU003879"/>
    </source>
</evidence>
<comment type="subcellular location">
    <subcellularLocation>
        <location evidence="1">Cell membrane</location>
        <topology evidence="1">Single-pass membrane protein</topology>
    </subcellularLocation>
    <subcellularLocation>
        <location evidence="7">Cell membrane</location>
        <topology evidence="7">Single-pass type II membrane protein</topology>
    </subcellularLocation>
</comment>
<dbReference type="PANTHER" id="PTHR30558:SF3">
    <property type="entry name" value="BIOPOLYMER TRANSPORT PROTEIN EXBD-RELATED"/>
    <property type="match status" value="1"/>
</dbReference>